<keyword evidence="5" id="KW-1185">Reference proteome</keyword>
<evidence type="ECO:0000313" key="4">
    <source>
        <dbReference type="EMBL" id="KFF08062.1"/>
    </source>
</evidence>
<dbReference type="InterPro" id="IPR056726">
    <property type="entry name" value="DUF7824"/>
</dbReference>
<dbReference type="Pfam" id="PF25149">
    <property type="entry name" value="DUF7825"/>
    <property type="match status" value="1"/>
</dbReference>
<dbReference type="EMBL" id="JPRO01000004">
    <property type="protein sequence ID" value="KFF08062.1"/>
    <property type="molecule type" value="Genomic_DNA"/>
</dbReference>
<dbReference type="Pfam" id="PF20103">
    <property type="entry name" value="DUF6493"/>
    <property type="match status" value="1"/>
</dbReference>
<dbReference type="OrthoDB" id="1236885at2"/>
<proteinExistence type="predicted"/>
<dbReference type="InterPro" id="IPR045472">
    <property type="entry name" value="DUF6493"/>
</dbReference>
<dbReference type="Pfam" id="PF25148">
    <property type="entry name" value="DUF7824"/>
    <property type="match status" value="1"/>
</dbReference>
<dbReference type="InterPro" id="IPR056727">
    <property type="entry name" value="DUF7825"/>
</dbReference>
<evidence type="ECO:0000259" key="1">
    <source>
        <dbReference type="Pfam" id="PF20103"/>
    </source>
</evidence>
<dbReference type="eggNOG" id="COG3831">
    <property type="taxonomic scope" value="Bacteria"/>
</dbReference>
<sequence>MLIEDELKAIYLNYKIKEVLPFLIKLTPKEKKEAGAVLKKFLDKDWGHNSISMLTALACSNTQDQYESLVPGYYTVPVDLVDQLFQFYTPQWLGNSYSFLRNINYLKVLEWEHKGYLILNDEVCAGLLSESPGSGSTSEEILFTYPQTLDSHIWMLFRYNSDITTLYNGKNWKDIFKSLTSENKIERLRILQSCLDAVSLNFSKEHNIWFLEMFSYLEPGSHEILMFQDSLFSVFHAAQHSLFVPVLKILSPVITETDFKTDDFLNAVTPLADLRVKNILNTLLQTVEKILKNDPKHSEKICLFLLPVFLNNDAALQVKTARIITKYGDPDSHGIMEQLKFYKAFLLSDTAVLLEKFLPENGNNEELPTGRSEEPAVWHLPQPISAIQTLNDFIFFAPRVFTKNDPNDFDLFLDALMRFNTEINADHIVQLEPAFKAALKVKESTGMHHLYATFFIEYGLMKQEKGSPVLHEAKRQFPGLQNWPEKRTPLILKAYHQLLLGAFEILRQGKNLPLLSVPDHTPCWVDLRMLVDKLKIYIDQKTVPVPFDLQRALLRVRKNNLEESEKYARKQLPGDCFKWLEPVFDPEYYKNRYERAYLDGSFSRKQGTRKVYQRNDAEEITQLTVTIENKEISPEASLLDHLFNSYHAAYDHDLIRILYTAPCFSGAVFAKKYNETLSSAVYQYDIRTNTGFLDAWMSLDLPFQPVHYLFLSAAMLNKDKTFSGTAFEAVMYKIVSVDFDIPSLGIMIGEKISLGLAPAKRLTDGLAGFIGLSPGHNRAFEKLMISILTAIDHPVFNLKKILEMYYELLHLNQSETDHAVAAKLKEWQNENNLKKIIIKLKTNERKTL</sequence>
<dbReference type="AlphaFoldDB" id="A0A085ZUE8"/>
<feature type="domain" description="DUF7825" evidence="3">
    <location>
        <begin position="611"/>
        <end position="841"/>
    </location>
</feature>
<feature type="domain" description="DUF7824" evidence="2">
    <location>
        <begin position="382"/>
        <end position="587"/>
    </location>
</feature>
<accession>A0A085ZUE8</accession>
<feature type="domain" description="DUF6493" evidence="1">
    <location>
        <begin position="3"/>
        <end position="276"/>
    </location>
</feature>
<evidence type="ECO:0000259" key="2">
    <source>
        <dbReference type="Pfam" id="PF25148"/>
    </source>
</evidence>
<name>A0A085ZUE8_9FLAO</name>
<comment type="caution">
    <text evidence="4">The sequence shown here is derived from an EMBL/GenBank/DDBJ whole genome shotgun (WGS) entry which is preliminary data.</text>
</comment>
<dbReference type="Proteomes" id="UP000028703">
    <property type="component" value="Unassembled WGS sequence"/>
</dbReference>
<reference evidence="4 5" key="1">
    <citation type="submission" date="2014-07" db="EMBL/GenBank/DDBJ databases">
        <title>Genome of Chryseobacterium luteum DSM 18605.</title>
        <authorList>
            <person name="Stropko S.J."/>
            <person name="Pipes S.E."/>
            <person name="Newman J.D."/>
        </authorList>
    </citation>
    <scope>NUCLEOTIDE SEQUENCE [LARGE SCALE GENOMIC DNA]</scope>
    <source>
        <strain evidence="4 5">DSM 18605</strain>
    </source>
</reference>
<gene>
    <name evidence="4" type="ORF">IX38_07865</name>
</gene>
<evidence type="ECO:0000259" key="3">
    <source>
        <dbReference type="Pfam" id="PF25149"/>
    </source>
</evidence>
<protein>
    <submittedName>
        <fullName evidence="4">Uncharacterized protein</fullName>
    </submittedName>
</protein>
<dbReference type="STRING" id="421531.IX38_07865"/>
<evidence type="ECO:0000313" key="5">
    <source>
        <dbReference type="Proteomes" id="UP000028703"/>
    </source>
</evidence>
<dbReference type="RefSeq" id="WP_034703475.1">
    <property type="nucleotide sequence ID" value="NZ_JPRO01000004.1"/>
</dbReference>
<organism evidence="4 5">
    <name type="scientific">Chryseobacterium luteum</name>
    <dbReference type="NCBI Taxonomy" id="421531"/>
    <lineage>
        <taxon>Bacteria</taxon>
        <taxon>Pseudomonadati</taxon>
        <taxon>Bacteroidota</taxon>
        <taxon>Flavobacteriia</taxon>
        <taxon>Flavobacteriales</taxon>
        <taxon>Weeksellaceae</taxon>
        <taxon>Chryseobacterium group</taxon>
        <taxon>Chryseobacterium</taxon>
    </lineage>
</organism>